<dbReference type="InterPro" id="IPR029046">
    <property type="entry name" value="LolA/LolB/LppX"/>
</dbReference>
<dbReference type="Proteomes" id="UP000262583">
    <property type="component" value="Chromosome"/>
</dbReference>
<organism evidence="1 2">
    <name type="scientific">Sumerlaea chitinivorans</name>
    <dbReference type="NCBI Taxonomy" id="2250252"/>
    <lineage>
        <taxon>Bacteria</taxon>
        <taxon>Candidatus Sumerlaeota</taxon>
        <taxon>Candidatus Sumerlaeia</taxon>
        <taxon>Candidatus Sumerlaeales</taxon>
        <taxon>Candidatus Sumerlaeaceae</taxon>
        <taxon>Candidatus Sumerlaea</taxon>
    </lineage>
</organism>
<accession>A0A2Z4Y3N8</accession>
<dbReference type="KEGG" id="schv:BRCON_0957"/>
<evidence type="ECO:0000313" key="2">
    <source>
        <dbReference type="Proteomes" id="UP000262583"/>
    </source>
</evidence>
<gene>
    <name evidence="1" type="ORF">BRCON_0957</name>
</gene>
<dbReference type="EMBL" id="CP030759">
    <property type="protein sequence ID" value="AXA35734.1"/>
    <property type="molecule type" value="Genomic_DNA"/>
</dbReference>
<dbReference type="Gene3D" id="2.50.20.10">
    <property type="entry name" value="Lipoprotein localisation LolA/LolB/LppX"/>
    <property type="match status" value="1"/>
</dbReference>
<evidence type="ECO:0008006" key="3">
    <source>
        <dbReference type="Google" id="ProtNLM"/>
    </source>
</evidence>
<sequence length="268" mass="29838">MISSHLFLTPHVTAPLSRGRSFVCGTLLSVILCSAHPVWSQTSRSLSSLTFYTPTTHSLLLPPAGESLADVREQIESKLAALSAIRCDVEMSKAREKKITRKVYTGPLEILRGHGGRVSLTRKGQTEIYIANPKVLWSYEPRKKEAQFIPANTPVIGQFVEEALRFNAFLAMDENTMKLLGSQTCDSEPCWVIEGKSPRKLVAVGVPVTKMRVWVSKNDGLPRKIHLPTEKDLTIVLRNFQLNPPDVTPSAFEWSPPKGVRTKNIFGF</sequence>
<dbReference type="AlphaFoldDB" id="A0A2Z4Y3N8"/>
<protein>
    <recommendedName>
        <fullName evidence="3">Outer membrane lipoprotein carrier protein LolA</fullName>
    </recommendedName>
</protein>
<proteinExistence type="predicted"/>
<reference evidence="1 2" key="1">
    <citation type="submission" date="2018-05" db="EMBL/GenBank/DDBJ databases">
        <title>A metagenomic window into the 2 km-deep terrestrial subsurface aquifer revealed taxonomically and functionally diverse microbial community comprising novel uncultured bacterial lineages.</title>
        <authorList>
            <person name="Kadnikov V.V."/>
            <person name="Mardanov A.V."/>
            <person name="Beletsky A.V."/>
            <person name="Banks D."/>
            <person name="Pimenov N.V."/>
            <person name="Frank Y.A."/>
            <person name="Karnachuk O.V."/>
            <person name="Ravin N.V."/>
        </authorList>
    </citation>
    <scope>NUCLEOTIDE SEQUENCE [LARGE SCALE GENOMIC DNA]</scope>
    <source>
        <strain evidence="1">BY</strain>
    </source>
</reference>
<name>A0A2Z4Y3N8_SUMC1</name>
<dbReference type="SUPFAM" id="SSF89392">
    <property type="entry name" value="Prokaryotic lipoproteins and lipoprotein localization factors"/>
    <property type="match status" value="1"/>
</dbReference>
<evidence type="ECO:0000313" key="1">
    <source>
        <dbReference type="EMBL" id="AXA35734.1"/>
    </source>
</evidence>